<organism evidence="2 3">
    <name type="scientific">Talaromyces rugulosus</name>
    <name type="common">Penicillium rugulosum</name>
    <dbReference type="NCBI Taxonomy" id="121627"/>
    <lineage>
        <taxon>Eukaryota</taxon>
        <taxon>Fungi</taxon>
        <taxon>Dikarya</taxon>
        <taxon>Ascomycota</taxon>
        <taxon>Pezizomycotina</taxon>
        <taxon>Eurotiomycetes</taxon>
        <taxon>Eurotiomycetidae</taxon>
        <taxon>Eurotiales</taxon>
        <taxon>Trichocomaceae</taxon>
        <taxon>Talaromyces</taxon>
        <taxon>Talaromyces sect. Islandici</taxon>
    </lineage>
</organism>
<keyword evidence="1" id="KW-0812">Transmembrane</keyword>
<dbReference type="AlphaFoldDB" id="A0A7H8R6B8"/>
<dbReference type="GeneID" id="55996397"/>
<evidence type="ECO:0000313" key="2">
    <source>
        <dbReference type="EMBL" id="QKX61757.1"/>
    </source>
</evidence>
<dbReference type="OrthoDB" id="3890746at2759"/>
<evidence type="ECO:0000256" key="1">
    <source>
        <dbReference type="SAM" id="Phobius"/>
    </source>
</evidence>
<protein>
    <recommendedName>
        <fullName evidence="4">MARVEL domain-containing protein</fullName>
    </recommendedName>
</protein>
<gene>
    <name evidence="2" type="ORF">TRUGW13939_08913</name>
</gene>
<feature type="transmembrane region" description="Helical" evidence="1">
    <location>
        <begin position="85"/>
        <end position="105"/>
    </location>
</feature>
<reference evidence="3" key="1">
    <citation type="submission" date="2020-06" db="EMBL/GenBank/DDBJ databases">
        <title>A chromosome-scale genome assembly of Talaromyces rugulosus W13939.</title>
        <authorList>
            <person name="Wang B."/>
            <person name="Guo L."/>
            <person name="Ye K."/>
            <person name="Wang L."/>
        </authorList>
    </citation>
    <scope>NUCLEOTIDE SEQUENCE [LARGE SCALE GENOMIC DNA]</scope>
    <source>
        <strain evidence="3">W13939</strain>
    </source>
</reference>
<feature type="transmembrane region" description="Helical" evidence="1">
    <location>
        <begin position="117"/>
        <end position="140"/>
    </location>
</feature>
<name>A0A7H8R6B8_TALRU</name>
<accession>A0A7H8R6B8</accession>
<dbReference type="EMBL" id="CP055902">
    <property type="protein sequence ID" value="QKX61757.1"/>
    <property type="molecule type" value="Genomic_DNA"/>
</dbReference>
<feature type="transmembrane region" description="Helical" evidence="1">
    <location>
        <begin position="195"/>
        <end position="218"/>
    </location>
</feature>
<proteinExistence type="predicted"/>
<keyword evidence="1" id="KW-0472">Membrane</keyword>
<dbReference type="KEGG" id="trg:TRUGW13939_08913"/>
<feature type="transmembrane region" description="Helical" evidence="1">
    <location>
        <begin position="35"/>
        <end position="56"/>
    </location>
</feature>
<evidence type="ECO:0000313" key="3">
    <source>
        <dbReference type="Proteomes" id="UP000509510"/>
    </source>
</evidence>
<sequence>MASVTSSVTVSPANDFDEQESIYLARSRILHRIRLGIAGTIFVTAIAGFACATSTMRHYNDTQWYDLVGLPLWPLNLDTRGTSGLVAGGVLISFQSLIYIITALLPSPRPRTHKLNIMASAVAVSGLITATTCVAFAIHLPASPHPTGFTTSETIHSWSCKWQSIGSVNATSLNGGPLSAPSGFSTICKESRASFILLSVLIGLEVIMGISAVAGHLFELSVVKKRKMYNMEAEQFAMASKHP</sequence>
<dbReference type="Proteomes" id="UP000509510">
    <property type="component" value="Chromosome V"/>
</dbReference>
<dbReference type="RefSeq" id="XP_035347931.1">
    <property type="nucleotide sequence ID" value="XM_035492038.1"/>
</dbReference>
<keyword evidence="1" id="KW-1133">Transmembrane helix</keyword>
<evidence type="ECO:0008006" key="4">
    <source>
        <dbReference type="Google" id="ProtNLM"/>
    </source>
</evidence>
<keyword evidence="3" id="KW-1185">Reference proteome</keyword>